<evidence type="ECO:0000313" key="2">
    <source>
        <dbReference type="EMBL" id="GAJ09922.1"/>
    </source>
</evidence>
<reference evidence="2" key="1">
    <citation type="journal article" date="2014" name="Front. Microbiol.">
        <title>High frequency of phylogenetically diverse reductive dehalogenase-homologous genes in deep subseafloor sedimentary metagenomes.</title>
        <authorList>
            <person name="Kawai M."/>
            <person name="Futagami T."/>
            <person name="Toyoda A."/>
            <person name="Takaki Y."/>
            <person name="Nishi S."/>
            <person name="Hori S."/>
            <person name="Arai W."/>
            <person name="Tsubouchi T."/>
            <person name="Morono Y."/>
            <person name="Uchiyama I."/>
            <person name="Ito T."/>
            <person name="Fujiyama A."/>
            <person name="Inagaki F."/>
            <person name="Takami H."/>
        </authorList>
    </citation>
    <scope>NUCLEOTIDE SEQUENCE</scope>
    <source>
        <strain evidence="2">Expedition CK06-06</strain>
    </source>
</reference>
<comment type="caution">
    <text evidence="2">The sequence shown here is derived from an EMBL/GenBank/DDBJ whole genome shotgun (WGS) entry which is preliminary data.</text>
</comment>
<name>X1V280_9ZZZZ</name>
<dbReference type="EMBL" id="BARW01029479">
    <property type="protein sequence ID" value="GAJ09922.1"/>
    <property type="molecule type" value="Genomic_DNA"/>
</dbReference>
<protein>
    <submittedName>
        <fullName evidence="2">Uncharacterized protein</fullName>
    </submittedName>
</protein>
<feature type="transmembrane region" description="Helical" evidence="1">
    <location>
        <begin position="29"/>
        <end position="51"/>
    </location>
</feature>
<keyword evidence="1" id="KW-0472">Membrane</keyword>
<proteinExistence type="predicted"/>
<gene>
    <name evidence="2" type="ORF">S12H4_47361</name>
</gene>
<feature type="non-terminal residue" evidence="2">
    <location>
        <position position="154"/>
    </location>
</feature>
<dbReference type="AlphaFoldDB" id="X1V280"/>
<sequence length="154" mass="18482">MDNNSLTKEFDVTAGKDNLPRIKFFVKTWWYRLLIGSGAFVALWIFTIFIWERNRIYNGTEITDICLFWTHISLGILVFITLILGWLKRTAFVVFKIDAQQNLLIYEMYWSHIRAKHKKFKLEDIDRFDVFKRIRSRGKYGAVEWECLGLNFRT</sequence>
<keyword evidence="1" id="KW-1133">Transmembrane helix</keyword>
<evidence type="ECO:0000256" key="1">
    <source>
        <dbReference type="SAM" id="Phobius"/>
    </source>
</evidence>
<accession>X1V280</accession>
<feature type="transmembrane region" description="Helical" evidence="1">
    <location>
        <begin position="67"/>
        <end position="87"/>
    </location>
</feature>
<organism evidence="2">
    <name type="scientific">marine sediment metagenome</name>
    <dbReference type="NCBI Taxonomy" id="412755"/>
    <lineage>
        <taxon>unclassified sequences</taxon>
        <taxon>metagenomes</taxon>
        <taxon>ecological metagenomes</taxon>
    </lineage>
</organism>
<keyword evidence="1" id="KW-0812">Transmembrane</keyword>